<name>A0A6L2N9A2_TANCI</name>
<feature type="non-terminal residue" evidence="1">
    <location>
        <position position="1"/>
    </location>
</feature>
<comment type="caution">
    <text evidence="1">The sequence shown here is derived from an EMBL/GenBank/DDBJ whole genome shotgun (WGS) entry which is preliminary data.</text>
</comment>
<dbReference type="AlphaFoldDB" id="A0A6L2N9A2"/>
<protein>
    <submittedName>
        <fullName evidence="1">Uncharacterized protein</fullName>
    </submittedName>
</protein>
<sequence length="73" mass="8478">LILLVERKYPLSRYTLDQMLNAVKLRVEEQSEMYLEMLSFGVDAVKELEEKHQVFTAAGEELSATMQKLMLLD</sequence>
<organism evidence="1">
    <name type="scientific">Tanacetum cinerariifolium</name>
    <name type="common">Dalmatian daisy</name>
    <name type="synonym">Chrysanthemum cinerariifolium</name>
    <dbReference type="NCBI Taxonomy" id="118510"/>
    <lineage>
        <taxon>Eukaryota</taxon>
        <taxon>Viridiplantae</taxon>
        <taxon>Streptophyta</taxon>
        <taxon>Embryophyta</taxon>
        <taxon>Tracheophyta</taxon>
        <taxon>Spermatophyta</taxon>
        <taxon>Magnoliopsida</taxon>
        <taxon>eudicotyledons</taxon>
        <taxon>Gunneridae</taxon>
        <taxon>Pentapetalae</taxon>
        <taxon>asterids</taxon>
        <taxon>campanulids</taxon>
        <taxon>Asterales</taxon>
        <taxon>Asteraceae</taxon>
        <taxon>Asteroideae</taxon>
        <taxon>Anthemideae</taxon>
        <taxon>Anthemidinae</taxon>
        <taxon>Tanacetum</taxon>
    </lineage>
</organism>
<gene>
    <name evidence="1" type="ORF">Tci_053163</name>
</gene>
<reference evidence="1" key="1">
    <citation type="journal article" date="2019" name="Sci. Rep.">
        <title>Draft genome of Tanacetum cinerariifolium, the natural source of mosquito coil.</title>
        <authorList>
            <person name="Yamashiro T."/>
            <person name="Shiraishi A."/>
            <person name="Satake H."/>
            <person name="Nakayama K."/>
        </authorList>
    </citation>
    <scope>NUCLEOTIDE SEQUENCE</scope>
</reference>
<proteinExistence type="predicted"/>
<evidence type="ECO:0000313" key="1">
    <source>
        <dbReference type="EMBL" id="GEU81185.1"/>
    </source>
</evidence>
<dbReference type="EMBL" id="BKCJ010008226">
    <property type="protein sequence ID" value="GEU81185.1"/>
    <property type="molecule type" value="Genomic_DNA"/>
</dbReference>
<accession>A0A6L2N9A2</accession>